<evidence type="ECO:0000313" key="2">
    <source>
        <dbReference type="Proteomes" id="UP001154282"/>
    </source>
</evidence>
<dbReference type="AlphaFoldDB" id="A0AAV0PV10"/>
<reference evidence="1" key="1">
    <citation type="submission" date="2022-08" db="EMBL/GenBank/DDBJ databases">
        <authorList>
            <person name="Gutierrez-Valencia J."/>
        </authorList>
    </citation>
    <scope>NUCLEOTIDE SEQUENCE</scope>
</reference>
<proteinExistence type="predicted"/>
<dbReference type="Proteomes" id="UP001154282">
    <property type="component" value="Unassembled WGS sequence"/>
</dbReference>
<sequence>MLKLQHLLRGEWGKTMQLRDMEFMELIGSLVQVYLQIYL</sequence>
<gene>
    <name evidence="1" type="ORF">LITE_LOCUS39973</name>
</gene>
<dbReference type="EMBL" id="CAMGYJ010000009">
    <property type="protein sequence ID" value="CAI0474267.1"/>
    <property type="molecule type" value="Genomic_DNA"/>
</dbReference>
<protein>
    <submittedName>
        <fullName evidence="1">Uncharacterized protein</fullName>
    </submittedName>
</protein>
<name>A0AAV0PV10_9ROSI</name>
<keyword evidence="2" id="KW-1185">Reference proteome</keyword>
<comment type="caution">
    <text evidence="1">The sequence shown here is derived from an EMBL/GenBank/DDBJ whole genome shotgun (WGS) entry which is preliminary data.</text>
</comment>
<organism evidence="1 2">
    <name type="scientific">Linum tenue</name>
    <dbReference type="NCBI Taxonomy" id="586396"/>
    <lineage>
        <taxon>Eukaryota</taxon>
        <taxon>Viridiplantae</taxon>
        <taxon>Streptophyta</taxon>
        <taxon>Embryophyta</taxon>
        <taxon>Tracheophyta</taxon>
        <taxon>Spermatophyta</taxon>
        <taxon>Magnoliopsida</taxon>
        <taxon>eudicotyledons</taxon>
        <taxon>Gunneridae</taxon>
        <taxon>Pentapetalae</taxon>
        <taxon>rosids</taxon>
        <taxon>fabids</taxon>
        <taxon>Malpighiales</taxon>
        <taxon>Linaceae</taxon>
        <taxon>Linum</taxon>
    </lineage>
</organism>
<evidence type="ECO:0000313" key="1">
    <source>
        <dbReference type="EMBL" id="CAI0474267.1"/>
    </source>
</evidence>
<accession>A0AAV0PV10</accession>